<feature type="region of interest" description="Disordered" evidence="1">
    <location>
        <begin position="1"/>
        <end position="39"/>
    </location>
</feature>
<accession>A0A4Z2FXZ7</accession>
<evidence type="ECO:0000313" key="2">
    <source>
        <dbReference type="EMBL" id="TNN46127.1"/>
    </source>
</evidence>
<reference evidence="2 3" key="1">
    <citation type="submission" date="2019-03" db="EMBL/GenBank/DDBJ databases">
        <title>First draft genome of Liparis tanakae, snailfish: a comprehensive survey of snailfish specific genes.</title>
        <authorList>
            <person name="Kim W."/>
            <person name="Song I."/>
            <person name="Jeong J.-H."/>
            <person name="Kim D."/>
            <person name="Kim S."/>
            <person name="Ryu S."/>
            <person name="Song J.Y."/>
            <person name="Lee S.K."/>
        </authorList>
    </citation>
    <scope>NUCLEOTIDE SEQUENCE [LARGE SCALE GENOMIC DNA]</scope>
    <source>
        <tissue evidence="2">Muscle</tissue>
    </source>
</reference>
<comment type="caution">
    <text evidence="2">The sequence shown here is derived from an EMBL/GenBank/DDBJ whole genome shotgun (WGS) entry which is preliminary data.</text>
</comment>
<protein>
    <submittedName>
        <fullName evidence="2">Uncharacterized protein</fullName>
    </submittedName>
</protein>
<dbReference type="Proteomes" id="UP000314294">
    <property type="component" value="Unassembled WGS sequence"/>
</dbReference>
<dbReference type="AlphaFoldDB" id="A0A4Z2FXZ7"/>
<gene>
    <name evidence="2" type="ORF">EYF80_043673</name>
</gene>
<sequence>MPLSGGTQREAAAYLDERPPRRSARGPDPSLPSPARRIHSSSAHLLSVCLHLLQRVKERRRLRRRRALNSRRACEEDDEERWRMAREG</sequence>
<organism evidence="2 3">
    <name type="scientific">Liparis tanakae</name>
    <name type="common">Tanaka's snailfish</name>
    <dbReference type="NCBI Taxonomy" id="230148"/>
    <lineage>
        <taxon>Eukaryota</taxon>
        <taxon>Metazoa</taxon>
        <taxon>Chordata</taxon>
        <taxon>Craniata</taxon>
        <taxon>Vertebrata</taxon>
        <taxon>Euteleostomi</taxon>
        <taxon>Actinopterygii</taxon>
        <taxon>Neopterygii</taxon>
        <taxon>Teleostei</taxon>
        <taxon>Neoteleostei</taxon>
        <taxon>Acanthomorphata</taxon>
        <taxon>Eupercaria</taxon>
        <taxon>Perciformes</taxon>
        <taxon>Cottioidei</taxon>
        <taxon>Cottales</taxon>
        <taxon>Liparidae</taxon>
        <taxon>Liparis</taxon>
    </lineage>
</organism>
<name>A0A4Z2FXZ7_9TELE</name>
<evidence type="ECO:0000256" key="1">
    <source>
        <dbReference type="SAM" id="MobiDB-lite"/>
    </source>
</evidence>
<dbReference type="EMBL" id="SRLO01000806">
    <property type="protein sequence ID" value="TNN46127.1"/>
    <property type="molecule type" value="Genomic_DNA"/>
</dbReference>
<evidence type="ECO:0000313" key="3">
    <source>
        <dbReference type="Proteomes" id="UP000314294"/>
    </source>
</evidence>
<proteinExistence type="predicted"/>
<feature type="region of interest" description="Disordered" evidence="1">
    <location>
        <begin position="67"/>
        <end position="88"/>
    </location>
</feature>
<keyword evidence="3" id="KW-1185">Reference proteome</keyword>